<accession>A0A6J6C196</accession>
<evidence type="ECO:0000313" key="2">
    <source>
        <dbReference type="EMBL" id="CAB4911392.1"/>
    </source>
</evidence>
<sequence>MAPTTTTTTVAPTTTTTTLPATADSVSVAFSGALSYANTGSGTGDLQVVRNSSGIKSVNGLLDLPGTSGGTARVAVAINRAWILPLWFGQISVTDAGAGVATSTPVFGPIYLSSTATSATTTSNWFKLGAFPNLLRPYSLTWTVTDAG</sequence>
<dbReference type="EMBL" id="CAEZSF010000127">
    <property type="protein sequence ID" value="CAB4545161.1"/>
    <property type="molecule type" value="Genomic_DNA"/>
</dbReference>
<proteinExistence type="predicted"/>
<evidence type="ECO:0000313" key="1">
    <source>
        <dbReference type="EMBL" id="CAB4545161.1"/>
    </source>
</evidence>
<gene>
    <name evidence="1" type="ORF">UFOPK1358_01268</name>
    <name evidence="2" type="ORF">UFOPK3519_01440</name>
</gene>
<protein>
    <submittedName>
        <fullName evidence="1">Unannotated protein</fullName>
    </submittedName>
</protein>
<name>A0A6J6C196_9ZZZZ</name>
<dbReference type="EMBL" id="CAFBMG010000135">
    <property type="protein sequence ID" value="CAB4911392.1"/>
    <property type="molecule type" value="Genomic_DNA"/>
</dbReference>
<organism evidence="1">
    <name type="scientific">freshwater metagenome</name>
    <dbReference type="NCBI Taxonomy" id="449393"/>
    <lineage>
        <taxon>unclassified sequences</taxon>
        <taxon>metagenomes</taxon>
        <taxon>ecological metagenomes</taxon>
    </lineage>
</organism>
<reference evidence="1" key="1">
    <citation type="submission" date="2020-05" db="EMBL/GenBank/DDBJ databases">
        <authorList>
            <person name="Chiriac C."/>
            <person name="Salcher M."/>
            <person name="Ghai R."/>
            <person name="Kavagutti S V."/>
        </authorList>
    </citation>
    <scope>NUCLEOTIDE SEQUENCE</scope>
</reference>
<dbReference type="AlphaFoldDB" id="A0A6J6C196"/>